<proteinExistence type="predicted"/>
<comment type="caution">
    <text evidence="2">The sequence shown here is derived from an EMBL/GenBank/DDBJ whole genome shotgun (WGS) entry which is preliminary data.</text>
</comment>
<dbReference type="GO" id="GO:0001179">
    <property type="term" value="F:RNA polymerase I general transcription initiation factor binding"/>
    <property type="evidence" value="ECO:0007669"/>
    <property type="project" value="TreeGrafter"/>
</dbReference>
<dbReference type="eggNOG" id="ENOG502RS0C">
    <property type="taxonomic scope" value="Eukaryota"/>
</dbReference>
<sequence length="800" mass="92982">MSTWPLSTSETHICLSYGNPGAALYLPKDQNSKWIFAKNHKDIPLKALGHNIVEYNELPFFSEEFLNFPSRTLQEKYLKTNYSDIWVPRDLLRPYIKESGEIISTYNMHDALRGNLLAECQVWDPKNRNLSPKMLCFVSGENSTEISLATIKNYNTTVYCNNNTEKKLKIPRVSEVTKSIFSSKTPIRQVSNSSIYNGKYILLRNHTFSALIELIYQPLKRISLKNASITAVPLVIIENYDTENSEHSDIIFDFSNKNQLVVINKKGNWSLWNIEGRYRTIEKSSSNVLEDIGQNDGWWKMDWGSSSKSIIVSGRRKTGLFDLRDPSKQHLLYSLSNSDNILDFWKTSQNLSDFFILTTSEVCWLDERQPGKPLLSWKHYRSYDPSLKIIIDEYFGNFNLILYSNINPIKSCYQFSLKGNLPFSSIFPYELQNSQNTSITSIICPLNESTNKFESNNESKNDSRFVKLYSLGSEKNIVSQIYYYADNDTEYTFHDYRFSQSIIKKSYKYINSSSESDDNTKKEIEKKMFYDNDFRLINFSKLYNELVDVNNFIFREIFSKNQNKETDKIIENYEILTLRDIYIPSEKASFDEIFLDLKNIFQTYTEKGWKIYSLIPKSQKLLGFIDFASESDSWNFKNIYDTLIKHWSKISSSNNSSEHDERYIHEIFKNISIELGISSIGLKPPKSFMESKNDLLDISLLNSSFEIDKNNTELENIYPLLDEWEVGVNPDLYKFQAIDKTVVNDNIALFYEQTSSAPPRLTSKPLTVADKPPQMTDNINDHKFLSQPVKKIKSKRKAGF</sequence>
<dbReference type="InterPro" id="IPR019350">
    <property type="entry name" value="RNA_pol_I-sp_TIF_RRN6-like"/>
</dbReference>
<dbReference type="InterPro" id="IPR048535">
    <property type="entry name" value="RRN6_beta-prop"/>
</dbReference>
<dbReference type="GeneID" id="28938623"/>
<evidence type="ECO:0000313" key="3">
    <source>
        <dbReference type="Proteomes" id="UP000053447"/>
    </source>
</evidence>
<dbReference type="GO" id="GO:0042790">
    <property type="term" value="P:nucleolar large rRNA transcription by RNA polymerase I"/>
    <property type="evidence" value="ECO:0007669"/>
    <property type="project" value="TreeGrafter"/>
</dbReference>
<dbReference type="VEuPathDB" id="FungiDB:T551_00101"/>
<dbReference type="PANTHER" id="PTHR28221">
    <property type="entry name" value="RNA POLYMERASE I-SPECIFIC TRANSCRIPTION INITIATION FACTOR RRN6"/>
    <property type="match status" value="1"/>
</dbReference>
<feature type="domain" description="RRN6 beta-propeller" evidence="1">
    <location>
        <begin position="112"/>
        <end position="426"/>
    </location>
</feature>
<accession>A0A0W4ZW70</accession>
<organism evidence="2 3">
    <name type="scientific">Pneumocystis jirovecii (strain RU7)</name>
    <name type="common">Human pneumocystis pneumonia agent</name>
    <dbReference type="NCBI Taxonomy" id="1408657"/>
    <lineage>
        <taxon>Eukaryota</taxon>
        <taxon>Fungi</taxon>
        <taxon>Dikarya</taxon>
        <taxon>Ascomycota</taxon>
        <taxon>Taphrinomycotina</taxon>
        <taxon>Pneumocystomycetes</taxon>
        <taxon>Pneumocystaceae</taxon>
        <taxon>Pneumocystis</taxon>
    </lineage>
</organism>
<dbReference type="AlphaFoldDB" id="A0A0W4ZW70"/>
<dbReference type="OrthoDB" id="4090074at2759"/>
<evidence type="ECO:0000259" key="1">
    <source>
        <dbReference type="Pfam" id="PF10214"/>
    </source>
</evidence>
<dbReference type="Proteomes" id="UP000053447">
    <property type="component" value="Unassembled WGS sequence"/>
</dbReference>
<dbReference type="Pfam" id="PF10214">
    <property type="entry name" value="Rrn6_beta-prop"/>
    <property type="match status" value="1"/>
</dbReference>
<dbReference type="PANTHER" id="PTHR28221:SF2">
    <property type="entry name" value="RNA POLYMERASE I-SPECIFIC TRANSCRIPTION INITIATION FACTOR RRN6"/>
    <property type="match status" value="1"/>
</dbReference>
<dbReference type="GO" id="GO:0070860">
    <property type="term" value="C:RNA polymerase I core factor complex"/>
    <property type="evidence" value="ECO:0007669"/>
    <property type="project" value="TreeGrafter"/>
</dbReference>
<name>A0A0W4ZW70_PNEJ7</name>
<evidence type="ECO:0000313" key="2">
    <source>
        <dbReference type="EMBL" id="KTW32616.1"/>
    </source>
</evidence>
<dbReference type="EMBL" id="LFWA01000001">
    <property type="protein sequence ID" value="KTW32616.1"/>
    <property type="molecule type" value="Genomic_DNA"/>
</dbReference>
<dbReference type="STRING" id="1408657.A0A0W4ZW70"/>
<keyword evidence="3" id="KW-1185">Reference proteome</keyword>
<dbReference type="RefSeq" id="XP_018231308.1">
    <property type="nucleotide sequence ID" value="XM_018372368.1"/>
</dbReference>
<reference evidence="3" key="1">
    <citation type="journal article" date="2016" name="Nat. Commun.">
        <title>Genome analysis of three Pneumocystis species reveals adaptation mechanisms to life exclusively in mammalian hosts.</title>
        <authorList>
            <person name="Ma L."/>
            <person name="Chen Z."/>
            <person name="Huang D.W."/>
            <person name="Kutty G."/>
            <person name="Ishihara M."/>
            <person name="Wang H."/>
            <person name="Abouelleil A."/>
            <person name="Bishop L."/>
            <person name="Davey E."/>
            <person name="Deng R."/>
            <person name="Deng X."/>
            <person name="Fan L."/>
            <person name="Fantoni G."/>
            <person name="Fitzgerald M."/>
            <person name="Gogineni E."/>
            <person name="Goldberg J.M."/>
            <person name="Handley G."/>
            <person name="Hu X."/>
            <person name="Huber C."/>
            <person name="Jiao X."/>
            <person name="Jones K."/>
            <person name="Levin J.Z."/>
            <person name="Liu Y."/>
            <person name="Macdonald P."/>
            <person name="Melnikov A."/>
            <person name="Raley C."/>
            <person name="Sassi M."/>
            <person name="Sherman B.T."/>
            <person name="Song X."/>
            <person name="Sykes S."/>
            <person name="Tran B."/>
            <person name="Walsh L."/>
            <person name="Xia Y."/>
            <person name="Yang J."/>
            <person name="Young S."/>
            <person name="Zeng Q."/>
            <person name="Zheng X."/>
            <person name="Stephens R."/>
            <person name="Nusbaum C."/>
            <person name="Birren B.W."/>
            <person name="Azadi P."/>
            <person name="Lempicki R.A."/>
            <person name="Cuomo C.A."/>
            <person name="Kovacs J.A."/>
        </authorList>
    </citation>
    <scope>NUCLEOTIDE SEQUENCE [LARGE SCALE GENOMIC DNA]</scope>
    <source>
        <strain evidence="3">RU7</strain>
    </source>
</reference>
<dbReference type="GO" id="GO:0001163">
    <property type="term" value="F:RNA polymerase I transcription regulatory region sequence-specific DNA binding"/>
    <property type="evidence" value="ECO:0007669"/>
    <property type="project" value="TreeGrafter"/>
</dbReference>
<gene>
    <name evidence="2" type="ORF">T551_00101</name>
</gene>
<protein>
    <recommendedName>
        <fullName evidence="1">RRN6 beta-propeller domain-containing protein</fullName>
    </recommendedName>
</protein>